<dbReference type="PANTHER" id="PTHR45277:SF1">
    <property type="entry name" value="EXPRESSED PROTEIN"/>
    <property type="match status" value="1"/>
</dbReference>
<dbReference type="CDD" id="cd02440">
    <property type="entry name" value="AdoMet_MTases"/>
    <property type="match status" value="1"/>
</dbReference>
<dbReference type="GO" id="GO:0008757">
    <property type="term" value="F:S-adenosylmethionine-dependent methyltransferase activity"/>
    <property type="evidence" value="ECO:0007669"/>
    <property type="project" value="InterPro"/>
</dbReference>
<reference evidence="3" key="1">
    <citation type="submission" date="2020-06" db="EMBL/GenBank/DDBJ databases">
        <authorList>
            <person name="Li T."/>
            <person name="Hu X."/>
            <person name="Zhang T."/>
            <person name="Song X."/>
            <person name="Zhang H."/>
            <person name="Dai N."/>
            <person name="Sheng W."/>
            <person name="Hou X."/>
            <person name="Wei L."/>
        </authorList>
    </citation>
    <scope>NUCLEOTIDE SEQUENCE</scope>
    <source>
        <strain evidence="3">3651</strain>
        <tissue evidence="3">Leaf</tissue>
    </source>
</reference>
<dbReference type="Pfam" id="PF08241">
    <property type="entry name" value="Methyltransf_11"/>
    <property type="match status" value="1"/>
</dbReference>
<feature type="domain" description="Methyltransferase type 11" evidence="2">
    <location>
        <begin position="115"/>
        <end position="236"/>
    </location>
</feature>
<name>A0AAE1Z0Q7_9LAMI</name>
<dbReference type="AlphaFoldDB" id="A0AAE1Z0Q7"/>
<comment type="caution">
    <text evidence="3">The sequence shown here is derived from an EMBL/GenBank/DDBJ whole genome shotgun (WGS) entry which is preliminary data.</text>
</comment>
<keyword evidence="1" id="KW-1133">Transmembrane helix</keyword>
<reference evidence="3" key="2">
    <citation type="journal article" date="2024" name="Plant">
        <title>Genomic evolution and insights into agronomic trait innovations of Sesamum species.</title>
        <authorList>
            <person name="Miao H."/>
            <person name="Wang L."/>
            <person name="Qu L."/>
            <person name="Liu H."/>
            <person name="Sun Y."/>
            <person name="Le M."/>
            <person name="Wang Q."/>
            <person name="Wei S."/>
            <person name="Zheng Y."/>
            <person name="Lin W."/>
            <person name="Duan Y."/>
            <person name="Cao H."/>
            <person name="Xiong S."/>
            <person name="Wang X."/>
            <person name="Wei L."/>
            <person name="Li C."/>
            <person name="Ma Q."/>
            <person name="Ju M."/>
            <person name="Zhao R."/>
            <person name="Li G."/>
            <person name="Mu C."/>
            <person name="Tian Q."/>
            <person name="Mei H."/>
            <person name="Zhang T."/>
            <person name="Gao T."/>
            <person name="Zhang H."/>
        </authorList>
    </citation>
    <scope>NUCLEOTIDE SEQUENCE</scope>
    <source>
        <strain evidence="3">3651</strain>
    </source>
</reference>
<dbReference type="PANTHER" id="PTHR45277">
    <property type="entry name" value="EXPRESSED PROTEIN"/>
    <property type="match status" value="1"/>
</dbReference>
<organism evidence="3 4">
    <name type="scientific">Sesamum alatum</name>
    <dbReference type="NCBI Taxonomy" id="300844"/>
    <lineage>
        <taxon>Eukaryota</taxon>
        <taxon>Viridiplantae</taxon>
        <taxon>Streptophyta</taxon>
        <taxon>Embryophyta</taxon>
        <taxon>Tracheophyta</taxon>
        <taxon>Spermatophyta</taxon>
        <taxon>Magnoliopsida</taxon>
        <taxon>eudicotyledons</taxon>
        <taxon>Gunneridae</taxon>
        <taxon>Pentapetalae</taxon>
        <taxon>asterids</taxon>
        <taxon>lamiids</taxon>
        <taxon>Lamiales</taxon>
        <taxon>Pedaliaceae</taxon>
        <taxon>Sesamum</taxon>
    </lineage>
</organism>
<dbReference type="Gene3D" id="3.40.50.150">
    <property type="entry name" value="Vaccinia Virus protein VP39"/>
    <property type="match status" value="1"/>
</dbReference>
<dbReference type="InterPro" id="IPR029063">
    <property type="entry name" value="SAM-dependent_MTases_sf"/>
</dbReference>
<keyword evidence="1" id="KW-0472">Membrane</keyword>
<evidence type="ECO:0000313" key="3">
    <source>
        <dbReference type="EMBL" id="KAK4439216.1"/>
    </source>
</evidence>
<protein>
    <recommendedName>
        <fullName evidence="2">Methyltransferase type 11 domain-containing protein</fullName>
    </recommendedName>
</protein>
<dbReference type="Proteomes" id="UP001293254">
    <property type="component" value="Unassembled WGS sequence"/>
</dbReference>
<keyword evidence="4" id="KW-1185">Reference proteome</keyword>
<keyword evidence="1" id="KW-0812">Transmembrane</keyword>
<gene>
    <name evidence="3" type="ORF">Salat_0256500</name>
</gene>
<evidence type="ECO:0000313" key="4">
    <source>
        <dbReference type="Proteomes" id="UP001293254"/>
    </source>
</evidence>
<evidence type="ECO:0000259" key="2">
    <source>
        <dbReference type="Pfam" id="PF08241"/>
    </source>
</evidence>
<dbReference type="InterPro" id="IPR013216">
    <property type="entry name" value="Methyltransf_11"/>
</dbReference>
<dbReference type="EMBL" id="JACGWO010000001">
    <property type="protein sequence ID" value="KAK4439216.1"/>
    <property type="molecule type" value="Genomic_DNA"/>
</dbReference>
<feature type="transmembrane region" description="Helical" evidence="1">
    <location>
        <begin position="64"/>
        <end position="88"/>
    </location>
</feature>
<sequence>MGKTSRDWTQIYAIYGVDDWQTPLFLLIHAIGFSILSVLFLLYFEPTCYFLQHFLPGPASARFAAGFTGSVTALSAVCLFFAAANFLYSAVSLHWEMSQSIVSSVPDWSSVKQALDLGCGRGILLNTVALQLKKSGSSGRVVGLNPTRTQAENRALNPTSTLRSAGLEGVQEYVTCRSGDPRTLPFGDSYFDVVVSAVFLHTVGKEFGPKSAAAAAERMRVLGEVVRVLKPGGVAVVWDIVHVPEYVQRLNELKMEEISVSESVTAFMVSSHIVSFRKPRQHFVGSAEVRLDWRFNNLG</sequence>
<dbReference type="SUPFAM" id="SSF53335">
    <property type="entry name" value="S-adenosyl-L-methionine-dependent methyltransferases"/>
    <property type="match status" value="1"/>
</dbReference>
<dbReference type="GO" id="GO:0009820">
    <property type="term" value="P:alkaloid metabolic process"/>
    <property type="evidence" value="ECO:0007669"/>
    <property type="project" value="UniProtKB-KW"/>
</dbReference>
<proteinExistence type="predicted"/>
<feature type="transmembrane region" description="Helical" evidence="1">
    <location>
        <begin position="24"/>
        <end position="44"/>
    </location>
</feature>
<evidence type="ECO:0000256" key="1">
    <source>
        <dbReference type="SAM" id="Phobius"/>
    </source>
</evidence>
<accession>A0AAE1Z0Q7</accession>